<sequence>MTMGRTAAWFCATAFLAAGCESADAPPGFEVVDSAGVRIVINDRSDPGAGGRIVVEQEPTLSIGTLDGSEEEQLFRVTDATRLPDGRIAVLNVGSGEVRFYGADGRHLRSVGAPGDGPGEFRNPFWIARRADTLVIFDPFQDNGRATTLDLNGDLIATYRLSTEAHRFPNPSTLLADGTFLDAMGEGSIGDTETGHVRFTHIPVRYPRTGSPIDTIAVVPGSELYRAAEATFVVQTPVPFGREAFTTAGPDLIYTGNGEEAAVEAFDLSGSHQLSIRFPEERDAVTPELVARWIDAQLADAPFAGRPDEAERVQQARERYAAPPVPATMPAHGELLVDEDRRLWVRRYAPPWEPGNEWMVFGADGVWLGDAAMPPELRVFEIGRDWVLGVVQDEISVEYLRMHRWSIH</sequence>
<dbReference type="RefSeq" id="WP_405284947.1">
    <property type="nucleotide sequence ID" value="NZ_CP144380.1"/>
</dbReference>
<gene>
    <name evidence="1" type="ORF">WI372_04690</name>
</gene>
<evidence type="ECO:0008006" key="3">
    <source>
        <dbReference type="Google" id="ProtNLM"/>
    </source>
</evidence>
<dbReference type="Gene3D" id="2.120.10.30">
    <property type="entry name" value="TolB, C-terminal domain"/>
    <property type="match status" value="1"/>
</dbReference>
<evidence type="ECO:0000313" key="2">
    <source>
        <dbReference type="Proteomes" id="UP001484239"/>
    </source>
</evidence>
<keyword evidence="2" id="KW-1185">Reference proteome</keyword>
<dbReference type="EMBL" id="JBBHLI010000002">
    <property type="protein sequence ID" value="MEK9500265.1"/>
    <property type="molecule type" value="Genomic_DNA"/>
</dbReference>
<dbReference type="InterPro" id="IPR011042">
    <property type="entry name" value="6-blade_b-propeller_TolB-like"/>
</dbReference>
<evidence type="ECO:0000313" key="1">
    <source>
        <dbReference type="EMBL" id="MEK9500265.1"/>
    </source>
</evidence>
<reference evidence="1 2" key="1">
    <citation type="submission" date="2024-02" db="EMBL/GenBank/DDBJ databases">
        <title>A novel Gemmatimonadota bacterium.</title>
        <authorList>
            <person name="Du Z.-J."/>
            <person name="Ye Y.-Q."/>
        </authorList>
    </citation>
    <scope>NUCLEOTIDE SEQUENCE [LARGE SCALE GENOMIC DNA]</scope>
    <source>
        <strain evidence="1 2">DH-20</strain>
    </source>
</reference>
<accession>A0ABU9E696</accession>
<organism evidence="1 2">
    <name type="scientific">Gaopeijia maritima</name>
    <dbReference type="NCBI Taxonomy" id="3119007"/>
    <lineage>
        <taxon>Bacteria</taxon>
        <taxon>Pseudomonadati</taxon>
        <taxon>Gemmatimonadota</taxon>
        <taxon>Longimicrobiia</taxon>
        <taxon>Gaopeijiales</taxon>
        <taxon>Gaopeijiaceae</taxon>
        <taxon>Gaopeijia</taxon>
    </lineage>
</organism>
<comment type="caution">
    <text evidence="1">The sequence shown here is derived from an EMBL/GenBank/DDBJ whole genome shotgun (WGS) entry which is preliminary data.</text>
</comment>
<dbReference type="PROSITE" id="PS51257">
    <property type="entry name" value="PROKAR_LIPOPROTEIN"/>
    <property type="match status" value="1"/>
</dbReference>
<dbReference type="SUPFAM" id="SSF63829">
    <property type="entry name" value="Calcium-dependent phosphotriesterase"/>
    <property type="match status" value="1"/>
</dbReference>
<protein>
    <recommendedName>
        <fullName evidence="3">6-bladed beta-propeller</fullName>
    </recommendedName>
</protein>
<name>A0ABU9E696_9BACT</name>
<proteinExistence type="predicted"/>
<dbReference type="Proteomes" id="UP001484239">
    <property type="component" value="Unassembled WGS sequence"/>
</dbReference>